<dbReference type="STRING" id="1114924.SAMN05216258_102160"/>
<evidence type="ECO:0000313" key="10">
    <source>
        <dbReference type="Proteomes" id="UP000199377"/>
    </source>
</evidence>
<reference evidence="9 10" key="1">
    <citation type="submission" date="2016-10" db="EMBL/GenBank/DDBJ databases">
        <authorList>
            <person name="de Groot N.N."/>
        </authorList>
    </citation>
    <scope>NUCLEOTIDE SEQUENCE [LARGE SCALE GENOMIC DNA]</scope>
    <source>
        <strain evidence="9 10">CGMCC 1.11030</strain>
    </source>
</reference>
<evidence type="ECO:0000256" key="3">
    <source>
        <dbReference type="ARBA" id="ARBA00022763"/>
    </source>
</evidence>
<proteinExistence type="predicted"/>
<feature type="compositionally biased region" description="Basic and acidic residues" evidence="6">
    <location>
        <begin position="211"/>
        <end position="222"/>
    </location>
</feature>
<sequence length="617" mass="66522">MSLDVPAFAPVSGSVSAPVSVSAESRRILCLWLPRLAAERELRRPASAHLRLGEAEAAFAVAEEGPAGLRLISCNAAAEAAGLAPGMGLADARAIHPALATRMRDRLGEARFREGLSRWAGRFSPWVAPETPPDTPELAGEGGLALDVTGCAHLFGGEAEMAARMVEELEALGLTAQAGVADSRGAAWALARCGLGPAPGEDPADALPPGRDGDAIRQDAHATRVRSPSRGGARGSWARPRGGGRRPGGDAAELKPVQRGPVAIAPPGGGRAALAGLPVAALRLPPATSAALARLGLRRIGDLYGIPRATLARRFGIELPARLDQALAQAPEPVSPVRPPRPHAVRLTLPEPIGLRHDLEAALGRLLLRLCERLEEEGLGARRLRLAIRRADGSGQARELGLARPGRDPVRLARLFDQALDDFDAGFGIDAVRLQATVVEPLHMVQRRGHFEAQAEAESRRRPGGGDDFADLLGRLGSRIGLDRLLRFEAADTHIPEKTARLVPAAYAAPRTEPWPAPPGPRPILMLRPEPIRILEPGRPPPLFRWRRLERRVVFAEGPERISPEWWLDDPDWRDGPRDYWRIETARGERIWLFQTASRAAVARGEQWTWFVQGLFA</sequence>
<dbReference type="AlphaFoldDB" id="A0A1I3CR50"/>
<comment type="subunit">
    <text evidence="1">Monomer.</text>
</comment>
<feature type="region of interest" description="Disordered" evidence="6">
    <location>
        <begin position="199"/>
        <end position="265"/>
    </location>
</feature>
<name>A0A1I3CR50_9RHOB</name>
<comment type="catalytic activity">
    <reaction evidence="5">
        <text>DNA(n) + a 2'-deoxyribonucleoside 5'-triphosphate = DNA(n+1) + diphosphate</text>
        <dbReference type="Rhea" id="RHEA:22508"/>
        <dbReference type="Rhea" id="RHEA-COMP:17339"/>
        <dbReference type="Rhea" id="RHEA-COMP:17340"/>
        <dbReference type="ChEBI" id="CHEBI:33019"/>
        <dbReference type="ChEBI" id="CHEBI:61560"/>
        <dbReference type="ChEBI" id="CHEBI:173112"/>
        <dbReference type="EC" id="2.7.7.7"/>
    </reaction>
</comment>
<dbReference type="PANTHER" id="PTHR35369">
    <property type="entry name" value="BLR3025 PROTEIN-RELATED"/>
    <property type="match status" value="1"/>
</dbReference>
<dbReference type="InterPro" id="IPR050356">
    <property type="entry name" value="SulA_CellDiv_inhibitor"/>
</dbReference>
<keyword evidence="3" id="KW-0227">DNA damage</keyword>
<dbReference type="PANTHER" id="PTHR35369:SF2">
    <property type="entry name" value="BLR3025 PROTEIN"/>
    <property type="match status" value="1"/>
</dbReference>
<dbReference type="InterPro" id="IPR043502">
    <property type="entry name" value="DNA/RNA_pol_sf"/>
</dbReference>
<feature type="domain" description="UmuC" evidence="7">
    <location>
        <begin position="58"/>
        <end position="190"/>
    </location>
</feature>
<evidence type="ECO:0000256" key="4">
    <source>
        <dbReference type="ARBA" id="ARBA00025589"/>
    </source>
</evidence>
<evidence type="ECO:0000256" key="2">
    <source>
        <dbReference type="ARBA" id="ARBA00012417"/>
    </source>
</evidence>
<protein>
    <recommendedName>
        <fullName evidence="2">DNA-directed DNA polymerase</fullName>
        <ecNumber evidence="2">2.7.7.7</ecNumber>
    </recommendedName>
</protein>
<dbReference type="EC" id="2.7.7.7" evidence="2"/>
<feature type="domain" description="DNA polymerase Y-family little finger" evidence="8">
    <location>
        <begin position="348"/>
        <end position="434"/>
    </location>
</feature>
<dbReference type="InterPro" id="IPR001126">
    <property type="entry name" value="UmuC"/>
</dbReference>
<dbReference type="RefSeq" id="WP_092858007.1">
    <property type="nucleotide sequence ID" value="NZ_FOQH01000002.1"/>
</dbReference>
<evidence type="ECO:0000256" key="1">
    <source>
        <dbReference type="ARBA" id="ARBA00011245"/>
    </source>
</evidence>
<evidence type="ECO:0000259" key="7">
    <source>
        <dbReference type="Pfam" id="PF00817"/>
    </source>
</evidence>
<dbReference type="Pfam" id="PF00817">
    <property type="entry name" value="IMS"/>
    <property type="match status" value="1"/>
</dbReference>
<dbReference type="InterPro" id="IPR017961">
    <property type="entry name" value="DNA_pol_Y-fam_little_finger"/>
</dbReference>
<organism evidence="9 10">
    <name type="scientific">Albimonas pacifica</name>
    <dbReference type="NCBI Taxonomy" id="1114924"/>
    <lineage>
        <taxon>Bacteria</taxon>
        <taxon>Pseudomonadati</taxon>
        <taxon>Pseudomonadota</taxon>
        <taxon>Alphaproteobacteria</taxon>
        <taxon>Rhodobacterales</taxon>
        <taxon>Paracoccaceae</taxon>
        <taxon>Albimonas</taxon>
    </lineage>
</organism>
<dbReference type="GO" id="GO:0003684">
    <property type="term" value="F:damaged DNA binding"/>
    <property type="evidence" value="ECO:0007669"/>
    <property type="project" value="InterPro"/>
</dbReference>
<dbReference type="Proteomes" id="UP000199377">
    <property type="component" value="Unassembled WGS sequence"/>
</dbReference>
<evidence type="ECO:0000256" key="6">
    <source>
        <dbReference type="SAM" id="MobiDB-lite"/>
    </source>
</evidence>
<dbReference type="OrthoDB" id="9788640at2"/>
<dbReference type="Pfam" id="PF11799">
    <property type="entry name" value="IMS_C"/>
    <property type="match status" value="1"/>
</dbReference>
<evidence type="ECO:0000259" key="8">
    <source>
        <dbReference type="Pfam" id="PF11799"/>
    </source>
</evidence>
<evidence type="ECO:0000313" key="9">
    <source>
        <dbReference type="EMBL" id="SFH77002.1"/>
    </source>
</evidence>
<dbReference type="EMBL" id="FOQH01000002">
    <property type="protein sequence ID" value="SFH77002.1"/>
    <property type="molecule type" value="Genomic_DNA"/>
</dbReference>
<accession>A0A1I3CR50</accession>
<comment type="function">
    <text evidence="4">Poorly processive, error-prone DNA polymerase involved in untargeted mutagenesis. Copies undamaged DNA at stalled replication forks, which arise in vivo from mismatched or misaligned primer ends. These misaligned primers can be extended by PolIV. Exhibits no 3'-5' exonuclease (proofreading) activity. May be involved in translesional synthesis, in conjunction with the beta clamp from PolIII.</text>
</comment>
<gene>
    <name evidence="9" type="ORF">SAMN05216258_102160</name>
</gene>
<evidence type="ECO:0000256" key="5">
    <source>
        <dbReference type="ARBA" id="ARBA00049244"/>
    </source>
</evidence>
<dbReference type="GO" id="GO:0006281">
    <property type="term" value="P:DNA repair"/>
    <property type="evidence" value="ECO:0007669"/>
    <property type="project" value="InterPro"/>
</dbReference>
<keyword evidence="10" id="KW-1185">Reference proteome</keyword>
<dbReference type="SUPFAM" id="SSF56672">
    <property type="entry name" value="DNA/RNA polymerases"/>
    <property type="match status" value="1"/>
</dbReference>
<dbReference type="CDD" id="cd03468">
    <property type="entry name" value="PolY_like"/>
    <property type="match status" value="1"/>
</dbReference>
<feature type="compositionally biased region" description="Low complexity" evidence="6">
    <location>
        <begin position="225"/>
        <end position="240"/>
    </location>
</feature>